<dbReference type="Gene3D" id="1.25.40.10">
    <property type="entry name" value="Tetratricopeptide repeat domain"/>
    <property type="match status" value="2"/>
</dbReference>
<dbReference type="EMBL" id="CABVIN010000001">
    <property type="protein sequence ID" value="VVO79820.1"/>
    <property type="molecule type" value="Genomic_DNA"/>
</dbReference>
<proteinExistence type="predicted"/>
<dbReference type="RefSeq" id="WP_122661261.1">
    <property type="nucleotide sequence ID" value="NZ_CABVIN010000001.1"/>
</dbReference>
<dbReference type="PANTHER" id="PTHR45088:SF1">
    <property type="entry name" value="OS04G0476000 PROTEIN"/>
    <property type="match status" value="1"/>
</dbReference>
<evidence type="ECO:0000256" key="1">
    <source>
        <dbReference type="SAM" id="SignalP"/>
    </source>
</evidence>
<name>A0A5E7IUN8_PSEFL</name>
<feature type="chain" id="PRO_5022672241" description="Sel1 repeat family protein" evidence="1">
    <location>
        <begin position="24"/>
        <end position="325"/>
    </location>
</feature>
<gene>
    <name evidence="2" type="ORF">PS896_01782</name>
</gene>
<organism evidence="2 3">
    <name type="scientific">Pseudomonas fluorescens</name>
    <dbReference type="NCBI Taxonomy" id="294"/>
    <lineage>
        <taxon>Bacteria</taxon>
        <taxon>Pseudomonadati</taxon>
        <taxon>Pseudomonadota</taxon>
        <taxon>Gammaproteobacteria</taxon>
        <taxon>Pseudomonadales</taxon>
        <taxon>Pseudomonadaceae</taxon>
        <taxon>Pseudomonas</taxon>
    </lineage>
</organism>
<evidence type="ECO:0000313" key="2">
    <source>
        <dbReference type="EMBL" id="VVO79820.1"/>
    </source>
</evidence>
<evidence type="ECO:0000313" key="3">
    <source>
        <dbReference type="Proteomes" id="UP000377224"/>
    </source>
</evidence>
<dbReference type="InterPro" id="IPR053301">
    <property type="entry name" value="F-box_motif"/>
</dbReference>
<protein>
    <recommendedName>
        <fullName evidence="4">Sel1 repeat family protein</fullName>
    </recommendedName>
</protein>
<reference evidence="2 3" key="1">
    <citation type="submission" date="2019-09" db="EMBL/GenBank/DDBJ databases">
        <authorList>
            <person name="Chandra G."/>
            <person name="Truman W A."/>
        </authorList>
    </citation>
    <scope>NUCLEOTIDE SEQUENCE [LARGE SCALE GENOMIC DNA]</scope>
    <source>
        <strain evidence="2">PS896</strain>
    </source>
</reference>
<evidence type="ECO:0008006" key="4">
    <source>
        <dbReference type="Google" id="ProtNLM"/>
    </source>
</evidence>
<keyword evidence="1" id="KW-0732">Signal</keyword>
<dbReference type="Proteomes" id="UP000377224">
    <property type="component" value="Unassembled WGS sequence"/>
</dbReference>
<dbReference type="AlphaFoldDB" id="A0A5E7IUN8"/>
<dbReference type="PANTHER" id="PTHR45088">
    <property type="entry name" value="OSJNBA0022H21.17 PROTEIN"/>
    <property type="match status" value="1"/>
</dbReference>
<dbReference type="SUPFAM" id="SSF81901">
    <property type="entry name" value="HCP-like"/>
    <property type="match status" value="2"/>
</dbReference>
<feature type="signal peptide" evidence="1">
    <location>
        <begin position="1"/>
        <end position="23"/>
    </location>
</feature>
<accession>A0A5E7IUN8</accession>
<sequence length="325" mass="36326" precursor="true">MSAFRPIFLSIALWVSTTSISNAQVIENQAAAKETGIMLYQQSAWTSSQTFLQTAAEAGDRDAQYYLGEAIRLSNRYMTEDAVKWYEAAAEKGHIYAMLRLSNQEDLCTLVETCTQKNVKDWRTLALKTAHERAERGDTEAMVALFTAKQGLEWLEKAAESGDDFAQQLLASAYQNGQGSFLIPGSREKAVKKWFKASAEGGYPPGMYLYANYLYEHDGKKEEIGNWLKKTAEAGHIDALGSYALNIAHLPNSYDFPLDLVKAYGFTYLITQLQGGGAAPREAKISLPEIAEKMKPEEIEMGISFAKEWEKTHPPLSYFDPIYGY</sequence>
<dbReference type="InterPro" id="IPR011990">
    <property type="entry name" value="TPR-like_helical_dom_sf"/>
</dbReference>